<evidence type="ECO:0000259" key="4">
    <source>
        <dbReference type="PROSITE" id="PS50804"/>
    </source>
</evidence>
<evidence type="ECO:0000256" key="2">
    <source>
        <dbReference type="PROSITE-ProRule" id="PRU00187"/>
    </source>
</evidence>
<accession>A0A643BT30</accession>
<evidence type="ECO:0000313" key="5">
    <source>
        <dbReference type="EMBL" id="KAB0391149.1"/>
    </source>
</evidence>
<dbReference type="SUPFAM" id="SSF47353">
    <property type="entry name" value="Retrovirus capsid dimerization domain-like"/>
    <property type="match status" value="1"/>
</dbReference>
<dbReference type="InterPro" id="IPR050916">
    <property type="entry name" value="SCAN-C2H2_zinc_finger"/>
</dbReference>
<dbReference type="Gene3D" id="1.10.4020.10">
    <property type="entry name" value="DNA breaking-rejoining enzymes"/>
    <property type="match status" value="1"/>
</dbReference>
<evidence type="ECO:0000313" key="6">
    <source>
        <dbReference type="Proteomes" id="UP000437017"/>
    </source>
</evidence>
<dbReference type="InterPro" id="IPR038269">
    <property type="entry name" value="SCAN_sf"/>
</dbReference>
<name>A0A643BT30_BALPH</name>
<gene>
    <name evidence="5" type="ORF">E2I00_017274</name>
</gene>
<dbReference type="SMART" id="SM00431">
    <property type="entry name" value="SCAN"/>
    <property type="match status" value="1"/>
</dbReference>
<comment type="subcellular location">
    <subcellularLocation>
        <location evidence="2">Nucleus</location>
    </subcellularLocation>
</comment>
<keyword evidence="6" id="KW-1185">Reference proteome</keyword>
<feature type="non-terminal residue" evidence="5">
    <location>
        <position position="1"/>
    </location>
</feature>
<feature type="compositionally biased region" description="Polar residues" evidence="3">
    <location>
        <begin position="114"/>
        <end position="125"/>
    </location>
</feature>
<dbReference type="PANTHER" id="PTHR45935:SF31">
    <property type="entry name" value="MYELOID ZINC FINGER 1"/>
    <property type="match status" value="1"/>
</dbReference>
<reference evidence="5 6" key="1">
    <citation type="journal article" date="2019" name="PLoS ONE">
        <title>Genomic analyses reveal an absence of contemporary introgressive admixture between fin whales and blue whales, despite known hybrids.</title>
        <authorList>
            <person name="Westbury M.V."/>
            <person name="Petersen B."/>
            <person name="Lorenzen E.D."/>
        </authorList>
    </citation>
    <scope>NUCLEOTIDE SEQUENCE [LARGE SCALE GENOMIC DNA]</scope>
    <source>
        <strain evidence="5">FinWhale-01</strain>
    </source>
</reference>
<organism evidence="5 6">
    <name type="scientific">Balaenoptera physalus</name>
    <name type="common">Fin whale</name>
    <name type="synonym">Balaena physalus</name>
    <dbReference type="NCBI Taxonomy" id="9770"/>
    <lineage>
        <taxon>Eukaryota</taxon>
        <taxon>Metazoa</taxon>
        <taxon>Chordata</taxon>
        <taxon>Craniata</taxon>
        <taxon>Vertebrata</taxon>
        <taxon>Euteleostomi</taxon>
        <taxon>Mammalia</taxon>
        <taxon>Eutheria</taxon>
        <taxon>Laurasiatheria</taxon>
        <taxon>Artiodactyla</taxon>
        <taxon>Whippomorpha</taxon>
        <taxon>Cetacea</taxon>
        <taxon>Mysticeti</taxon>
        <taxon>Balaenopteridae</taxon>
        <taxon>Balaenoptera</taxon>
    </lineage>
</organism>
<dbReference type="Pfam" id="PF02023">
    <property type="entry name" value="SCAN"/>
    <property type="match status" value="1"/>
</dbReference>
<feature type="region of interest" description="Disordered" evidence="3">
    <location>
        <begin position="58"/>
        <end position="159"/>
    </location>
</feature>
<dbReference type="PROSITE" id="PS50804">
    <property type="entry name" value="SCAN_BOX"/>
    <property type="match status" value="1"/>
</dbReference>
<dbReference type="OrthoDB" id="6077919at2759"/>
<dbReference type="AlphaFoldDB" id="A0A643BT30"/>
<dbReference type="Proteomes" id="UP000437017">
    <property type="component" value="Unassembled WGS sequence"/>
</dbReference>
<proteinExistence type="predicted"/>
<dbReference type="PANTHER" id="PTHR45935">
    <property type="entry name" value="PROTEIN ZBED8-RELATED"/>
    <property type="match status" value="1"/>
</dbReference>
<keyword evidence="1 2" id="KW-0539">Nucleus</keyword>
<comment type="caution">
    <text evidence="5">The sequence shown here is derived from an EMBL/GenBank/DDBJ whole genome shotgun (WGS) entry which is preliminary data.</text>
</comment>
<feature type="domain" description="SCAN box" evidence="4">
    <location>
        <begin position="3"/>
        <end position="50"/>
    </location>
</feature>
<dbReference type="InterPro" id="IPR003309">
    <property type="entry name" value="SCAN_dom"/>
</dbReference>
<dbReference type="GO" id="GO:0005634">
    <property type="term" value="C:nucleus"/>
    <property type="evidence" value="ECO:0007669"/>
    <property type="project" value="UniProtKB-SubCell"/>
</dbReference>
<evidence type="ECO:0000256" key="3">
    <source>
        <dbReference type="SAM" id="MobiDB-lite"/>
    </source>
</evidence>
<protein>
    <recommendedName>
        <fullName evidence="4">SCAN box domain-containing protein</fullName>
    </recommendedName>
</protein>
<evidence type="ECO:0000256" key="1">
    <source>
        <dbReference type="ARBA" id="ARBA00023242"/>
    </source>
</evidence>
<dbReference type="EMBL" id="SGJD01004763">
    <property type="protein sequence ID" value="KAB0391149.1"/>
    <property type="molecule type" value="Genomic_DNA"/>
</dbReference>
<sequence length="176" mass="19420">AARQRFRHFRYEEAVGPREALARLRELCRQWLRPEVHSKEQVLELLVTVQVQGQEVLSEKTEPSDFQPLPQVTPRAPEPGLEMPHGATQESSLGLRVKEEPGVTEDPELLDSGPLTNPQEATSTVLPEEAQGCGVALDQASPHSEAGPEGSSWTEHPEALWQEEAGSIFSPAFNLL</sequence>